<dbReference type="PANTHER" id="PTHR24173:SF74">
    <property type="entry name" value="ANKYRIN REPEAT DOMAIN-CONTAINING PROTEIN 16"/>
    <property type="match status" value="1"/>
</dbReference>
<keyword evidence="2 3" id="KW-0040">ANK repeat</keyword>
<feature type="repeat" description="ANK" evidence="3">
    <location>
        <begin position="182"/>
        <end position="214"/>
    </location>
</feature>
<dbReference type="RefSeq" id="XP_005785943.1">
    <property type="nucleotide sequence ID" value="XM_005785886.1"/>
</dbReference>
<dbReference type="GeneID" id="17278785"/>
<dbReference type="Gene3D" id="1.25.40.20">
    <property type="entry name" value="Ankyrin repeat-containing domain"/>
    <property type="match status" value="3"/>
</dbReference>
<dbReference type="eggNOG" id="KOG0504">
    <property type="taxonomic scope" value="Eukaryota"/>
</dbReference>
<dbReference type="PROSITE" id="PS50297">
    <property type="entry name" value="ANK_REP_REGION"/>
    <property type="match status" value="2"/>
</dbReference>
<dbReference type="InterPro" id="IPR036770">
    <property type="entry name" value="Ankyrin_rpt-contain_sf"/>
</dbReference>
<proteinExistence type="predicted"/>
<dbReference type="KEGG" id="ehx:EMIHUDRAFT_229663"/>
<evidence type="ECO:0000313" key="4">
    <source>
        <dbReference type="EnsemblProtists" id="EOD33514"/>
    </source>
</evidence>
<protein>
    <recommendedName>
        <fullName evidence="6">Ankyrin repeat protein</fullName>
    </recommendedName>
</protein>
<evidence type="ECO:0000256" key="1">
    <source>
        <dbReference type="ARBA" id="ARBA00022737"/>
    </source>
</evidence>
<evidence type="ECO:0000313" key="5">
    <source>
        <dbReference type="Proteomes" id="UP000013827"/>
    </source>
</evidence>
<feature type="repeat" description="ANK" evidence="3">
    <location>
        <begin position="69"/>
        <end position="102"/>
    </location>
</feature>
<dbReference type="PROSITE" id="PS50088">
    <property type="entry name" value="ANK_REPEAT"/>
    <property type="match status" value="2"/>
</dbReference>
<organism evidence="4 5">
    <name type="scientific">Emiliania huxleyi (strain CCMP1516)</name>
    <dbReference type="NCBI Taxonomy" id="280463"/>
    <lineage>
        <taxon>Eukaryota</taxon>
        <taxon>Haptista</taxon>
        <taxon>Haptophyta</taxon>
        <taxon>Prymnesiophyceae</taxon>
        <taxon>Isochrysidales</taxon>
        <taxon>Noelaerhabdaceae</taxon>
        <taxon>Emiliania</taxon>
    </lineage>
</organism>
<dbReference type="SUPFAM" id="SSF48403">
    <property type="entry name" value="Ankyrin repeat"/>
    <property type="match status" value="1"/>
</dbReference>
<dbReference type="AlphaFoldDB" id="A0A0D3KCM9"/>
<dbReference type="HOGENOM" id="CLU_1226771_0_0_1"/>
<dbReference type="InterPro" id="IPR002110">
    <property type="entry name" value="Ankyrin_rpt"/>
</dbReference>
<accession>A0A0D3KCM9</accession>
<dbReference type="Pfam" id="PF12796">
    <property type="entry name" value="Ank_2"/>
    <property type="match status" value="1"/>
</dbReference>
<sequence length="226" mass="22540">MAGAANLAAAVASGADVTTVERLLAGNADISAVAGERRETALHFAARREPNLTSILLSAGASLDSTCTEGFTPLHAAAHAGAAQCLSILLAAPGVEACARTSRGDSALHLAAISGSGAAAALLLDAAPALLDDRNTAGWTALMLAAGCAPIGSDAVCTLLDSGARDAPPRPPVDSRWAATSAGDTPLLLAARSGCAGSVRLLLRAHADVAARNVHRRSGRERVATE</sequence>
<dbReference type="Pfam" id="PF00023">
    <property type="entry name" value="Ank"/>
    <property type="match status" value="1"/>
</dbReference>
<keyword evidence="1" id="KW-0677">Repeat</keyword>
<dbReference type="Proteomes" id="UP000013827">
    <property type="component" value="Unassembled WGS sequence"/>
</dbReference>
<reference evidence="4" key="2">
    <citation type="submission" date="2024-10" db="UniProtKB">
        <authorList>
            <consortium name="EnsemblProtists"/>
        </authorList>
    </citation>
    <scope>IDENTIFICATION</scope>
</reference>
<evidence type="ECO:0008006" key="6">
    <source>
        <dbReference type="Google" id="ProtNLM"/>
    </source>
</evidence>
<evidence type="ECO:0000256" key="3">
    <source>
        <dbReference type="PROSITE-ProRule" id="PRU00023"/>
    </source>
</evidence>
<dbReference type="STRING" id="2903.R1FJP4"/>
<dbReference type="PaxDb" id="2903-EOD33514"/>
<dbReference type="PANTHER" id="PTHR24173">
    <property type="entry name" value="ANKYRIN REPEAT CONTAINING"/>
    <property type="match status" value="1"/>
</dbReference>
<reference evidence="5" key="1">
    <citation type="journal article" date="2013" name="Nature">
        <title>Pan genome of the phytoplankton Emiliania underpins its global distribution.</title>
        <authorList>
            <person name="Read B.A."/>
            <person name="Kegel J."/>
            <person name="Klute M.J."/>
            <person name="Kuo A."/>
            <person name="Lefebvre S.C."/>
            <person name="Maumus F."/>
            <person name="Mayer C."/>
            <person name="Miller J."/>
            <person name="Monier A."/>
            <person name="Salamov A."/>
            <person name="Young J."/>
            <person name="Aguilar M."/>
            <person name="Claverie J.M."/>
            <person name="Frickenhaus S."/>
            <person name="Gonzalez K."/>
            <person name="Herman E.K."/>
            <person name="Lin Y.C."/>
            <person name="Napier J."/>
            <person name="Ogata H."/>
            <person name="Sarno A.F."/>
            <person name="Shmutz J."/>
            <person name="Schroeder D."/>
            <person name="de Vargas C."/>
            <person name="Verret F."/>
            <person name="von Dassow P."/>
            <person name="Valentin K."/>
            <person name="Van de Peer Y."/>
            <person name="Wheeler G."/>
            <person name="Dacks J.B."/>
            <person name="Delwiche C.F."/>
            <person name="Dyhrman S.T."/>
            <person name="Glockner G."/>
            <person name="John U."/>
            <person name="Richards T."/>
            <person name="Worden A.Z."/>
            <person name="Zhang X."/>
            <person name="Grigoriev I.V."/>
            <person name="Allen A.E."/>
            <person name="Bidle K."/>
            <person name="Borodovsky M."/>
            <person name="Bowler C."/>
            <person name="Brownlee C."/>
            <person name="Cock J.M."/>
            <person name="Elias M."/>
            <person name="Gladyshev V.N."/>
            <person name="Groth M."/>
            <person name="Guda C."/>
            <person name="Hadaegh A."/>
            <person name="Iglesias-Rodriguez M.D."/>
            <person name="Jenkins J."/>
            <person name="Jones B.M."/>
            <person name="Lawson T."/>
            <person name="Leese F."/>
            <person name="Lindquist E."/>
            <person name="Lobanov A."/>
            <person name="Lomsadze A."/>
            <person name="Malik S.B."/>
            <person name="Marsh M.E."/>
            <person name="Mackinder L."/>
            <person name="Mock T."/>
            <person name="Mueller-Roeber B."/>
            <person name="Pagarete A."/>
            <person name="Parker M."/>
            <person name="Probert I."/>
            <person name="Quesneville H."/>
            <person name="Raines C."/>
            <person name="Rensing S.A."/>
            <person name="Riano-Pachon D.M."/>
            <person name="Richier S."/>
            <person name="Rokitta S."/>
            <person name="Shiraiwa Y."/>
            <person name="Soanes D.M."/>
            <person name="van der Giezen M."/>
            <person name="Wahlund T.M."/>
            <person name="Williams B."/>
            <person name="Wilson W."/>
            <person name="Wolfe G."/>
            <person name="Wurch L.L."/>
        </authorList>
    </citation>
    <scope>NUCLEOTIDE SEQUENCE</scope>
</reference>
<keyword evidence="5" id="KW-1185">Reference proteome</keyword>
<dbReference type="SMART" id="SM00248">
    <property type="entry name" value="ANK"/>
    <property type="match status" value="5"/>
</dbReference>
<name>A0A0D3KCM9_EMIH1</name>
<dbReference type="EnsemblProtists" id="EOD33514">
    <property type="protein sequence ID" value="EOD33514"/>
    <property type="gene ID" value="EMIHUDRAFT_229663"/>
</dbReference>
<evidence type="ECO:0000256" key="2">
    <source>
        <dbReference type="ARBA" id="ARBA00023043"/>
    </source>
</evidence>